<accession>A0ABV0ES12</accession>
<dbReference type="EMBL" id="JAFREL020000003">
    <property type="protein sequence ID" value="MEO1771445.1"/>
    <property type="molecule type" value="Genomic_DNA"/>
</dbReference>
<dbReference type="NCBIfam" id="TIGR01636">
    <property type="entry name" value="phage_rinA"/>
    <property type="match status" value="1"/>
</dbReference>
<reference evidence="1 2" key="1">
    <citation type="submission" date="2024-02" db="EMBL/GenBank/DDBJ databases">
        <title>The Genome Sequence of Enterococcus sp. DIV0159.</title>
        <authorList>
            <person name="Earl A."/>
            <person name="Manson A."/>
            <person name="Gilmore M."/>
            <person name="Sanders J."/>
            <person name="Shea T."/>
            <person name="Howe W."/>
            <person name="Livny J."/>
            <person name="Cuomo C."/>
            <person name="Neafsey D."/>
            <person name="Birren B."/>
        </authorList>
    </citation>
    <scope>NUCLEOTIDE SEQUENCE [LARGE SCALE GENOMIC DNA]</scope>
    <source>
        <strain evidence="1 2">665A</strain>
    </source>
</reference>
<comment type="caution">
    <text evidence="1">The sequence shown here is derived from an EMBL/GenBank/DDBJ whole genome shotgun (WGS) entry which is preliminary data.</text>
</comment>
<evidence type="ECO:0008006" key="3">
    <source>
        <dbReference type="Google" id="ProtNLM"/>
    </source>
</evidence>
<name>A0ABV0ES12_9ENTE</name>
<dbReference type="Proteomes" id="UP000664357">
    <property type="component" value="Unassembled WGS sequence"/>
</dbReference>
<sequence>MEKWKKDYLKGILSDYPNLKEYIKEKEGEISLQWPNTDDRLLITISSDRRLRNLERNHRIIQETLATASPEVRIIIKELYMNPYKNYNLSNVADQVYLSARQVTRLRDQFFANLLEKLGI</sequence>
<dbReference type="RefSeq" id="WP_207702736.1">
    <property type="nucleotide sequence ID" value="NZ_JAFREL020000003.1"/>
</dbReference>
<protein>
    <recommendedName>
        <fullName evidence="3">Transcriptional regulator</fullName>
    </recommendedName>
</protein>
<evidence type="ECO:0000313" key="1">
    <source>
        <dbReference type="EMBL" id="MEO1771445.1"/>
    </source>
</evidence>
<dbReference type="InterPro" id="IPR006523">
    <property type="entry name" value="RinA"/>
</dbReference>
<organism evidence="1 2">
    <name type="scientific">Candidatus Enterococcus ferrettii</name>
    <dbReference type="NCBI Taxonomy" id="2815324"/>
    <lineage>
        <taxon>Bacteria</taxon>
        <taxon>Bacillati</taxon>
        <taxon>Bacillota</taxon>
        <taxon>Bacilli</taxon>
        <taxon>Lactobacillales</taxon>
        <taxon>Enterococcaceae</taxon>
        <taxon>Enterococcus</taxon>
    </lineage>
</organism>
<proteinExistence type="predicted"/>
<keyword evidence="2" id="KW-1185">Reference proteome</keyword>
<gene>
    <name evidence="1" type="ORF">JZO67_003425</name>
</gene>
<evidence type="ECO:0000313" key="2">
    <source>
        <dbReference type="Proteomes" id="UP000664357"/>
    </source>
</evidence>